<dbReference type="PANTHER" id="PTHR21581:SF6">
    <property type="entry name" value="TRAFFICKING PROTEIN PARTICLE COMPLEX SUBUNIT 12"/>
    <property type="match status" value="1"/>
</dbReference>
<dbReference type="AlphaFoldDB" id="A0A2U3AJV4"/>
<evidence type="ECO:0000256" key="5">
    <source>
        <dbReference type="ARBA" id="ARBA00022984"/>
    </source>
</evidence>
<dbReference type="PANTHER" id="PTHR21581">
    <property type="entry name" value="D-ALANYL-D-ALANINE CARBOXYPEPTIDASE"/>
    <property type="match status" value="1"/>
</dbReference>
<name>A0A2U3AJV4_9BACL</name>
<evidence type="ECO:0000256" key="7">
    <source>
        <dbReference type="PIRSR" id="PIRSR618044-1"/>
    </source>
</evidence>
<sequence length="313" mass="34668">MYACMLVLGVATVATVMFIDKGQQTDEKKVDKENKKIIPEIVKPKEIELPIADKNDLQLKLKSKEVLLFDLTDEKVIFAKNADQKAFPASLTKMMTVLVAIEEIDNLHTKVTVPASIFPYITNANASVAGFQPNEQVEAKDLLYGVMLPSGADASLALALHVSGNEKDFVKLMNQKAKTLGMNNTKFKNVEGLHDHQHYTTAHDLMKLVQYAVKNPSYRKIFEAKQHTVASTSYRAQGLSFKSSMFSKLDMTKKRNFILLGGKTGYTPESGLSLASLASKNGKEYAAIVLNAPGTNRTEQFNILDTLKLYKAM</sequence>
<dbReference type="GO" id="GO:0006508">
    <property type="term" value="P:proteolysis"/>
    <property type="evidence" value="ECO:0007669"/>
    <property type="project" value="InterPro"/>
</dbReference>
<protein>
    <submittedName>
        <fullName evidence="11">D-alanyl-D-alanine carboxypeptidase</fullName>
    </submittedName>
</protein>
<organism evidence="11 12">
    <name type="scientific">Kurthia sibirica</name>
    <dbReference type="NCBI Taxonomy" id="202750"/>
    <lineage>
        <taxon>Bacteria</taxon>
        <taxon>Bacillati</taxon>
        <taxon>Bacillota</taxon>
        <taxon>Bacilli</taxon>
        <taxon>Bacillales</taxon>
        <taxon>Caryophanaceae</taxon>
        <taxon>Kurthia</taxon>
    </lineage>
</organism>
<evidence type="ECO:0000256" key="2">
    <source>
        <dbReference type="ARBA" id="ARBA00022729"/>
    </source>
</evidence>
<comment type="similarity">
    <text evidence="1 9">Belongs to the peptidase S11 family.</text>
</comment>
<dbReference type="GO" id="GO:0071555">
    <property type="term" value="P:cell wall organization"/>
    <property type="evidence" value="ECO:0007669"/>
    <property type="project" value="UniProtKB-KW"/>
</dbReference>
<dbReference type="Gene3D" id="3.40.710.10">
    <property type="entry name" value="DD-peptidase/beta-lactamase superfamily"/>
    <property type="match status" value="1"/>
</dbReference>
<evidence type="ECO:0000313" key="11">
    <source>
        <dbReference type="EMBL" id="PWI24803.1"/>
    </source>
</evidence>
<evidence type="ECO:0000313" key="12">
    <source>
        <dbReference type="Proteomes" id="UP000245938"/>
    </source>
</evidence>
<evidence type="ECO:0000256" key="1">
    <source>
        <dbReference type="ARBA" id="ARBA00007164"/>
    </source>
</evidence>
<gene>
    <name evidence="11" type="ORF">DEX24_11820</name>
</gene>
<dbReference type="SUPFAM" id="SSF56601">
    <property type="entry name" value="beta-lactamase/transpeptidase-like"/>
    <property type="match status" value="1"/>
</dbReference>
<feature type="active site" description="Proton acceptor" evidence="7">
    <location>
        <position position="93"/>
    </location>
</feature>
<evidence type="ECO:0000256" key="3">
    <source>
        <dbReference type="ARBA" id="ARBA00022801"/>
    </source>
</evidence>
<dbReference type="InterPro" id="IPR001967">
    <property type="entry name" value="Peptidase_S11_N"/>
</dbReference>
<dbReference type="Proteomes" id="UP000245938">
    <property type="component" value="Unassembled WGS sequence"/>
</dbReference>
<keyword evidence="3" id="KW-0378">Hydrolase</keyword>
<dbReference type="Pfam" id="PF00768">
    <property type="entry name" value="Peptidase_S11"/>
    <property type="match status" value="1"/>
</dbReference>
<dbReference type="InterPro" id="IPR012338">
    <property type="entry name" value="Beta-lactam/transpept-like"/>
</dbReference>
<dbReference type="PRINTS" id="PR00725">
    <property type="entry name" value="DADACBPTASE1"/>
</dbReference>
<dbReference type="InterPro" id="IPR018044">
    <property type="entry name" value="Peptidase_S11"/>
</dbReference>
<dbReference type="GO" id="GO:0009002">
    <property type="term" value="F:serine-type D-Ala-D-Ala carboxypeptidase activity"/>
    <property type="evidence" value="ECO:0007669"/>
    <property type="project" value="InterPro"/>
</dbReference>
<reference evidence="11 12" key="1">
    <citation type="submission" date="2018-05" db="EMBL/GenBank/DDBJ databases">
        <title>Kurthia sibirica genome sequence.</title>
        <authorList>
            <person name="Maclea K.S."/>
            <person name="Goen A.E."/>
        </authorList>
    </citation>
    <scope>NUCLEOTIDE SEQUENCE [LARGE SCALE GENOMIC DNA]</scope>
    <source>
        <strain evidence="11 12">ATCC 49154</strain>
    </source>
</reference>
<keyword evidence="4" id="KW-0133">Cell shape</keyword>
<keyword evidence="12" id="KW-1185">Reference proteome</keyword>
<evidence type="ECO:0000256" key="8">
    <source>
        <dbReference type="PIRSR" id="PIRSR618044-2"/>
    </source>
</evidence>
<keyword evidence="11" id="KW-0645">Protease</keyword>
<feature type="active site" evidence="7">
    <location>
        <position position="150"/>
    </location>
</feature>
<keyword evidence="2" id="KW-0732">Signal</keyword>
<keyword evidence="6" id="KW-0961">Cell wall biogenesis/degradation</keyword>
<proteinExistence type="inferred from homology"/>
<evidence type="ECO:0000259" key="10">
    <source>
        <dbReference type="Pfam" id="PF00768"/>
    </source>
</evidence>
<keyword evidence="11" id="KW-0121">Carboxypeptidase</keyword>
<dbReference type="EMBL" id="QFVR01000016">
    <property type="protein sequence ID" value="PWI24803.1"/>
    <property type="molecule type" value="Genomic_DNA"/>
</dbReference>
<dbReference type="GO" id="GO:0008360">
    <property type="term" value="P:regulation of cell shape"/>
    <property type="evidence" value="ECO:0007669"/>
    <property type="project" value="UniProtKB-KW"/>
</dbReference>
<feature type="domain" description="Peptidase S11 D-alanyl-D-alanine carboxypeptidase A N-terminal" evidence="10">
    <location>
        <begin position="58"/>
        <end position="293"/>
    </location>
</feature>
<feature type="active site" description="Acyl-ester intermediate" evidence="7">
    <location>
        <position position="90"/>
    </location>
</feature>
<dbReference type="GO" id="GO:0009252">
    <property type="term" value="P:peptidoglycan biosynthetic process"/>
    <property type="evidence" value="ECO:0007669"/>
    <property type="project" value="UniProtKB-KW"/>
</dbReference>
<evidence type="ECO:0000256" key="9">
    <source>
        <dbReference type="RuleBase" id="RU004016"/>
    </source>
</evidence>
<accession>A0A2U3AJV4</accession>
<keyword evidence="5" id="KW-0573">Peptidoglycan synthesis</keyword>
<evidence type="ECO:0000256" key="6">
    <source>
        <dbReference type="ARBA" id="ARBA00023316"/>
    </source>
</evidence>
<comment type="caution">
    <text evidence="11">The sequence shown here is derived from an EMBL/GenBank/DDBJ whole genome shotgun (WGS) entry which is preliminary data.</text>
</comment>
<feature type="binding site" evidence="8">
    <location>
        <position position="263"/>
    </location>
    <ligand>
        <name>substrate</name>
    </ligand>
</feature>
<evidence type="ECO:0000256" key="4">
    <source>
        <dbReference type="ARBA" id="ARBA00022960"/>
    </source>
</evidence>